<evidence type="ECO:0000313" key="1">
    <source>
        <dbReference type="EMBL" id="EAQ80950.1"/>
    </source>
</evidence>
<accession>A3ZS27</accession>
<dbReference type="Proteomes" id="UP000004358">
    <property type="component" value="Unassembled WGS sequence"/>
</dbReference>
<sequence length="28" mass="2904">MARAQQYALKSAFSAAESSLLVGSGFRG</sequence>
<protein>
    <submittedName>
        <fullName evidence="1">Uncharacterized protein</fullName>
    </submittedName>
</protein>
<dbReference type="AlphaFoldDB" id="A3ZS27"/>
<organism evidence="1 2">
    <name type="scientific">Blastopirellula marina DSM 3645</name>
    <dbReference type="NCBI Taxonomy" id="314230"/>
    <lineage>
        <taxon>Bacteria</taxon>
        <taxon>Pseudomonadati</taxon>
        <taxon>Planctomycetota</taxon>
        <taxon>Planctomycetia</taxon>
        <taxon>Pirellulales</taxon>
        <taxon>Pirellulaceae</taxon>
        <taxon>Blastopirellula</taxon>
    </lineage>
</organism>
<proteinExistence type="predicted"/>
<dbReference type="HOGENOM" id="CLU_3412393_0_0_0"/>
<evidence type="ECO:0000313" key="2">
    <source>
        <dbReference type="Proteomes" id="UP000004358"/>
    </source>
</evidence>
<reference evidence="1 2" key="1">
    <citation type="submission" date="2006-02" db="EMBL/GenBank/DDBJ databases">
        <authorList>
            <person name="Amann R."/>
            <person name="Ferriera S."/>
            <person name="Johnson J."/>
            <person name="Kravitz S."/>
            <person name="Halpern A."/>
            <person name="Remington K."/>
            <person name="Beeson K."/>
            <person name="Tran B."/>
            <person name="Rogers Y.-H."/>
            <person name="Friedman R."/>
            <person name="Venter J.C."/>
        </authorList>
    </citation>
    <scope>NUCLEOTIDE SEQUENCE [LARGE SCALE GENOMIC DNA]</scope>
    <source>
        <strain evidence="1 2">DSM 3645</strain>
    </source>
</reference>
<gene>
    <name evidence="1" type="ORF">DSM3645_13056</name>
</gene>
<dbReference type="EMBL" id="AANZ01000007">
    <property type="protein sequence ID" value="EAQ80950.1"/>
    <property type="molecule type" value="Genomic_DNA"/>
</dbReference>
<name>A3ZS27_9BACT</name>
<comment type="caution">
    <text evidence="1">The sequence shown here is derived from an EMBL/GenBank/DDBJ whole genome shotgun (WGS) entry which is preliminary data.</text>
</comment>